<evidence type="ECO:0000256" key="2">
    <source>
        <dbReference type="ARBA" id="ARBA00022722"/>
    </source>
</evidence>
<dbReference type="EMBL" id="HG739175">
    <property type="protein sequence ID" value="CDP14821.1"/>
    <property type="molecule type" value="Genomic_DNA"/>
</dbReference>
<feature type="signal peptide" evidence="8">
    <location>
        <begin position="1"/>
        <end position="19"/>
    </location>
</feature>
<dbReference type="GO" id="GO:0033897">
    <property type="term" value="F:ribonuclease T2 activity"/>
    <property type="evidence" value="ECO:0007669"/>
    <property type="project" value="InterPro"/>
</dbReference>
<dbReference type="PANTHER" id="PTHR11240:SF75">
    <property type="entry name" value="RIBONUCLEASE 3"/>
    <property type="match status" value="1"/>
</dbReference>
<evidence type="ECO:0000256" key="5">
    <source>
        <dbReference type="ARBA" id="ARBA00023157"/>
    </source>
</evidence>
<dbReference type="InterPro" id="IPR033697">
    <property type="entry name" value="Ribonuclease_T2_eukaryotic"/>
</dbReference>
<keyword evidence="2" id="KW-0540">Nuclease</keyword>
<organism evidence="9 10">
    <name type="scientific">Coffea canephora</name>
    <name type="common">Robusta coffee</name>
    <dbReference type="NCBI Taxonomy" id="49390"/>
    <lineage>
        <taxon>Eukaryota</taxon>
        <taxon>Viridiplantae</taxon>
        <taxon>Streptophyta</taxon>
        <taxon>Embryophyta</taxon>
        <taxon>Tracheophyta</taxon>
        <taxon>Spermatophyta</taxon>
        <taxon>Magnoliopsida</taxon>
        <taxon>eudicotyledons</taxon>
        <taxon>Gunneridae</taxon>
        <taxon>Pentapetalae</taxon>
        <taxon>asterids</taxon>
        <taxon>lamiids</taxon>
        <taxon>Gentianales</taxon>
        <taxon>Rubiaceae</taxon>
        <taxon>Ixoroideae</taxon>
        <taxon>Gardenieae complex</taxon>
        <taxon>Bertiereae - Coffeeae clade</taxon>
        <taxon>Coffeeae</taxon>
        <taxon>Coffea</taxon>
    </lineage>
</organism>
<keyword evidence="3" id="KW-0255">Endonuclease</keyword>
<evidence type="ECO:0000256" key="3">
    <source>
        <dbReference type="ARBA" id="ARBA00022759"/>
    </source>
</evidence>
<keyword evidence="4" id="KW-0378">Hydrolase</keyword>
<evidence type="ECO:0000256" key="1">
    <source>
        <dbReference type="ARBA" id="ARBA00007469"/>
    </source>
</evidence>
<feature type="chain" id="PRO_5001655464" evidence="8">
    <location>
        <begin position="20"/>
        <end position="232"/>
    </location>
</feature>
<comment type="similarity">
    <text evidence="1 7">Belongs to the RNase T2 family.</text>
</comment>
<protein>
    <submittedName>
        <fullName evidence="9">Uncharacterized protein</fullName>
    </submittedName>
</protein>
<dbReference type="GO" id="GO:0016787">
    <property type="term" value="F:hydrolase activity"/>
    <property type="evidence" value="ECO:0007669"/>
    <property type="project" value="UniProtKB-KW"/>
</dbReference>
<dbReference type="SUPFAM" id="SSF55895">
    <property type="entry name" value="Ribonuclease Rh-like"/>
    <property type="match status" value="1"/>
</dbReference>
<dbReference type="Gramene" id="CDP14821">
    <property type="protein sequence ID" value="CDP14821"/>
    <property type="gene ID" value="GSCOC_T00042284001"/>
</dbReference>
<keyword evidence="6" id="KW-0456">Lyase</keyword>
<dbReference type="AlphaFoldDB" id="A0A068V2E6"/>
<evidence type="ECO:0000256" key="8">
    <source>
        <dbReference type="SAM" id="SignalP"/>
    </source>
</evidence>
<dbReference type="GO" id="GO:0006401">
    <property type="term" value="P:RNA catabolic process"/>
    <property type="evidence" value="ECO:0007669"/>
    <property type="project" value="TreeGrafter"/>
</dbReference>
<keyword evidence="10" id="KW-1185">Reference proteome</keyword>
<dbReference type="Gene3D" id="3.90.730.10">
    <property type="entry name" value="Ribonuclease T2-like"/>
    <property type="match status" value="1"/>
</dbReference>
<sequence>MEKTLKIMLSAFIMLLVHASLPSTISSADNPPDFFYVYLKWPGSQCATKEGCCLTKTPKPARDFIITGFQPYYFNGTWPENCDPASHLDVSKISHLRTRLEVHWPSLTCPGSNPEKLWSDAWKKYGTCSKPTLKNQQEYFRQALAVRKSANLLKILGDAGIRPDGSSYPRDTISDTIIGGGLHLPGLGCSTDKDGNSQLDQVILCTGSDAKTFTECPGNGFGCDGDVKFPHF</sequence>
<evidence type="ECO:0000256" key="4">
    <source>
        <dbReference type="ARBA" id="ARBA00022801"/>
    </source>
</evidence>
<keyword evidence="5" id="KW-1015">Disulfide bond</keyword>
<dbReference type="GO" id="GO:0003723">
    <property type="term" value="F:RNA binding"/>
    <property type="evidence" value="ECO:0007669"/>
    <property type="project" value="InterPro"/>
</dbReference>
<name>A0A068V2E6_COFCA</name>
<accession>A0A068V2E6</accession>
<reference evidence="10" key="1">
    <citation type="journal article" date="2014" name="Science">
        <title>The coffee genome provides insight into the convergent evolution of caffeine biosynthesis.</title>
        <authorList>
            <person name="Denoeud F."/>
            <person name="Carretero-Paulet L."/>
            <person name="Dereeper A."/>
            <person name="Droc G."/>
            <person name="Guyot R."/>
            <person name="Pietrella M."/>
            <person name="Zheng C."/>
            <person name="Alberti A."/>
            <person name="Anthony F."/>
            <person name="Aprea G."/>
            <person name="Aury J.M."/>
            <person name="Bento P."/>
            <person name="Bernard M."/>
            <person name="Bocs S."/>
            <person name="Campa C."/>
            <person name="Cenci A."/>
            <person name="Combes M.C."/>
            <person name="Crouzillat D."/>
            <person name="Da Silva C."/>
            <person name="Daddiego L."/>
            <person name="De Bellis F."/>
            <person name="Dussert S."/>
            <person name="Garsmeur O."/>
            <person name="Gayraud T."/>
            <person name="Guignon V."/>
            <person name="Jahn K."/>
            <person name="Jamilloux V."/>
            <person name="Joet T."/>
            <person name="Labadie K."/>
            <person name="Lan T."/>
            <person name="Leclercq J."/>
            <person name="Lepelley M."/>
            <person name="Leroy T."/>
            <person name="Li L.T."/>
            <person name="Librado P."/>
            <person name="Lopez L."/>
            <person name="Munoz A."/>
            <person name="Noel B."/>
            <person name="Pallavicini A."/>
            <person name="Perrotta G."/>
            <person name="Poncet V."/>
            <person name="Pot D."/>
            <person name="Priyono X."/>
            <person name="Rigoreau M."/>
            <person name="Rouard M."/>
            <person name="Rozas J."/>
            <person name="Tranchant-Dubreuil C."/>
            <person name="VanBuren R."/>
            <person name="Zhang Q."/>
            <person name="Andrade A.C."/>
            <person name="Argout X."/>
            <person name="Bertrand B."/>
            <person name="de Kochko A."/>
            <person name="Graziosi G."/>
            <person name="Henry R.J."/>
            <person name="Jayarama X."/>
            <person name="Ming R."/>
            <person name="Nagai C."/>
            <person name="Rounsley S."/>
            <person name="Sankoff D."/>
            <person name="Giuliano G."/>
            <person name="Albert V.A."/>
            <person name="Wincker P."/>
            <person name="Lashermes P."/>
        </authorList>
    </citation>
    <scope>NUCLEOTIDE SEQUENCE [LARGE SCALE GENOMIC DNA]</scope>
    <source>
        <strain evidence="10">cv. DH200-94</strain>
    </source>
</reference>
<keyword evidence="8" id="KW-0732">Signal</keyword>
<proteinExistence type="inferred from homology"/>
<dbReference type="Pfam" id="PF00445">
    <property type="entry name" value="Ribonuclease_T2"/>
    <property type="match status" value="1"/>
</dbReference>
<dbReference type="PANTHER" id="PTHR11240">
    <property type="entry name" value="RIBONUCLEASE T2"/>
    <property type="match status" value="1"/>
</dbReference>
<dbReference type="CDD" id="cd01061">
    <property type="entry name" value="RNase_T2_euk"/>
    <property type="match status" value="1"/>
</dbReference>
<gene>
    <name evidence="9" type="ORF">GSCOC_T00042284001</name>
</gene>
<dbReference type="GO" id="GO:0005576">
    <property type="term" value="C:extracellular region"/>
    <property type="evidence" value="ECO:0007669"/>
    <property type="project" value="TreeGrafter"/>
</dbReference>
<evidence type="ECO:0000313" key="9">
    <source>
        <dbReference type="EMBL" id="CDP14821.1"/>
    </source>
</evidence>
<dbReference type="Proteomes" id="UP000295252">
    <property type="component" value="Chromosome VII"/>
</dbReference>
<dbReference type="InterPro" id="IPR001568">
    <property type="entry name" value="RNase_T2-like"/>
</dbReference>
<evidence type="ECO:0000256" key="7">
    <source>
        <dbReference type="RuleBase" id="RU004328"/>
    </source>
</evidence>
<dbReference type="InterPro" id="IPR036430">
    <property type="entry name" value="RNase_T2-like_sf"/>
</dbReference>
<dbReference type="PhylomeDB" id="A0A068V2E6"/>
<dbReference type="InParanoid" id="A0A068V2E6"/>
<evidence type="ECO:0000256" key="6">
    <source>
        <dbReference type="ARBA" id="ARBA00023239"/>
    </source>
</evidence>
<evidence type="ECO:0000313" key="10">
    <source>
        <dbReference type="Proteomes" id="UP000295252"/>
    </source>
</evidence>